<name>A0A0A2VN08_BEABA</name>
<dbReference type="HOGENOM" id="CLU_1854891_0_0_1"/>
<accession>A0A0A2VN08</accession>
<protein>
    <submittedName>
        <fullName evidence="2">Uncharacterized protein</fullName>
    </submittedName>
</protein>
<evidence type="ECO:0000313" key="3">
    <source>
        <dbReference type="Proteomes" id="UP000030106"/>
    </source>
</evidence>
<feature type="compositionally biased region" description="Basic and acidic residues" evidence="1">
    <location>
        <begin position="44"/>
        <end position="78"/>
    </location>
</feature>
<evidence type="ECO:0000313" key="2">
    <source>
        <dbReference type="EMBL" id="KGQ09276.1"/>
    </source>
</evidence>
<dbReference type="EMBL" id="ANFO01000472">
    <property type="protein sequence ID" value="KGQ09276.1"/>
    <property type="molecule type" value="Genomic_DNA"/>
</dbReference>
<reference evidence="2 3" key="1">
    <citation type="submission" date="2012-10" db="EMBL/GenBank/DDBJ databases">
        <title>Genome sequencing and analysis of entomopathogenic fungi Beauveria bassiana D1-5.</title>
        <authorList>
            <person name="Li Q."/>
            <person name="Wang L."/>
            <person name="Zhang Z."/>
            <person name="Wang Q."/>
            <person name="Ren J."/>
            <person name="Wang M."/>
            <person name="Xu W."/>
            <person name="Wang J."/>
            <person name="Lu Y."/>
            <person name="Du Q."/>
            <person name="Sun Z."/>
        </authorList>
    </citation>
    <scope>NUCLEOTIDE SEQUENCE [LARGE SCALE GENOMIC DNA]</scope>
    <source>
        <strain evidence="2 3">D1-5</strain>
    </source>
</reference>
<feature type="compositionally biased region" description="Polar residues" evidence="1">
    <location>
        <begin position="1"/>
        <end position="17"/>
    </location>
</feature>
<evidence type="ECO:0000256" key="1">
    <source>
        <dbReference type="SAM" id="MobiDB-lite"/>
    </source>
</evidence>
<dbReference type="Proteomes" id="UP000030106">
    <property type="component" value="Unassembled WGS sequence"/>
</dbReference>
<comment type="caution">
    <text evidence="2">The sequence shown here is derived from an EMBL/GenBank/DDBJ whole genome shotgun (WGS) entry which is preliminary data.</text>
</comment>
<sequence length="138" mass="14377">MVTNGQNGTIRPSSQRAAQHGQPLPDRHNLALDNALCADGRGPQVRDVEAARDAHEAPVARPADEGERHGRGPVKERGNGAAVHVVAGVVVALGDGEGEEDGRVRRGGVDGEELDVGRDAALPVLESRAGKGTWSAWS</sequence>
<proteinExistence type="predicted"/>
<dbReference type="AlphaFoldDB" id="A0A0A2VN08"/>
<gene>
    <name evidence="2" type="ORF">BBAD15_g5375</name>
</gene>
<feature type="region of interest" description="Disordered" evidence="1">
    <location>
        <begin position="1"/>
        <end position="81"/>
    </location>
</feature>
<organism evidence="2 3">
    <name type="scientific">Beauveria bassiana D1-5</name>
    <dbReference type="NCBI Taxonomy" id="1245745"/>
    <lineage>
        <taxon>Eukaryota</taxon>
        <taxon>Fungi</taxon>
        <taxon>Dikarya</taxon>
        <taxon>Ascomycota</taxon>
        <taxon>Pezizomycotina</taxon>
        <taxon>Sordariomycetes</taxon>
        <taxon>Hypocreomycetidae</taxon>
        <taxon>Hypocreales</taxon>
        <taxon>Cordycipitaceae</taxon>
        <taxon>Beauveria</taxon>
    </lineage>
</organism>